<evidence type="ECO:0000256" key="2">
    <source>
        <dbReference type="ARBA" id="ARBA00022771"/>
    </source>
</evidence>
<dbReference type="EMBL" id="RRYP01012267">
    <property type="protein sequence ID" value="TNV77227.1"/>
    <property type="molecule type" value="Genomic_DNA"/>
</dbReference>
<dbReference type="AlphaFoldDB" id="A0A8J8NKI4"/>
<organism evidence="4 5">
    <name type="scientific">Halteria grandinella</name>
    <dbReference type="NCBI Taxonomy" id="5974"/>
    <lineage>
        <taxon>Eukaryota</taxon>
        <taxon>Sar</taxon>
        <taxon>Alveolata</taxon>
        <taxon>Ciliophora</taxon>
        <taxon>Intramacronucleata</taxon>
        <taxon>Spirotrichea</taxon>
        <taxon>Stichotrichia</taxon>
        <taxon>Sporadotrichida</taxon>
        <taxon>Halteriidae</taxon>
        <taxon>Halteria</taxon>
    </lineage>
</organism>
<keyword evidence="3" id="KW-0862">Zinc</keyword>
<dbReference type="GO" id="GO:0008270">
    <property type="term" value="F:zinc ion binding"/>
    <property type="evidence" value="ECO:0007669"/>
    <property type="project" value="UniProtKB-KW"/>
</dbReference>
<name>A0A8J8NKI4_HALGN</name>
<keyword evidence="2" id="KW-0863">Zinc-finger</keyword>
<sequence length="328" mass="38770">MQDKPQEFHTDKYVNQSDYIPEQPKTGITLESLVEAFKQLRETEVTNQNGSTCQECKAPLELPFNLSCGHIICYPCLCKNVHGAEDKIAIKKDRLEWESSDKLSLSKDQLKQQNSAHYRRIANSCGYAKAQKLRAFKFQCKQHPDKLIAGLIENKFACEICIKDQGSHIKINDVFPIMLDMARNAYRERKEQIRSLISKRRKMEYEIEDMADQRISRVEEVFKKLQDYLRQQKDEIINRIMDKEKTEINQNQLMIQSLVQEKEQIQLNKYGVGKYSDKKHKWENSFELIEKMCQLKRVKHEDLTLKRETAEERIQLTLDQFKQFIDIN</sequence>
<dbReference type="Proteomes" id="UP000785679">
    <property type="component" value="Unassembled WGS sequence"/>
</dbReference>
<dbReference type="SUPFAM" id="SSF57850">
    <property type="entry name" value="RING/U-box"/>
    <property type="match status" value="1"/>
</dbReference>
<keyword evidence="1" id="KW-0479">Metal-binding</keyword>
<dbReference type="Gene3D" id="3.30.40.10">
    <property type="entry name" value="Zinc/RING finger domain, C3HC4 (zinc finger)"/>
    <property type="match status" value="1"/>
</dbReference>
<dbReference type="InterPro" id="IPR013083">
    <property type="entry name" value="Znf_RING/FYVE/PHD"/>
</dbReference>
<evidence type="ECO:0000313" key="5">
    <source>
        <dbReference type="Proteomes" id="UP000785679"/>
    </source>
</evidence>
<keyword evidence="5" id="KW-1185">Reference proteome</keyword>
<evidence type="ECO:0000256" key="3">
    <source>
        <dbReference type="ARBA" id="ARBA00022833"/>
    </source>
</evidence>
<dbReference type="PROSITE" id="PS00518">
    <property type="entry name" value="ZF_RING_1"/>
    <property type="match status" value="1"/>
</dbReference>
<accession>A0A8J8NKI4</accession>
<evidence type="ECO:0008006" key="6">
    <source>
        <dbReference type="Google" id="ProtNLM"/>
    </source>
</evidence>
<evidence type="ECO:0000313" key="4">
    <source>
        <dbReference type="EMBL" id="TNV77227.1"/>
    </source>
</evidence>
<dbReference type="InterPro" id="IPR017907">
    <property type="entry name" value="Znf_RING_CS"/>
</dbReference>
<evidence type="ECO:0000256" key="1">
    <source>
        <dbReference type="ARBA" id="ARBA00022723"/>
    </source>
</evidence>
<proteinExistence type="predicted"/>
<dbReference type="OrthoDB" id="302966at2759"/>
<protein>
    <recommendedName>
        <fullName evidence="6">RING-type domain-containing protein</fullName>
    </recommendedName>
</protein>
<gene>
    <name evidence="4" type="ORF">FGO68_gene4892</name>
</gene>
<comment type="caution">
    <text evidence="4">The sequence shown here is derived from an EMBL/GenBank/DDBJ whole genome shotgun (WGS) entry which is preliminary data.</text>
</comment>
<reference evidence="4" key="1">
    <citation type="submission" date="2019-06" db="EMBL/GenBank/DDBJ databases">
        <authorList>
            <person name="Zheng W."/>
        </authorList>
    </citation>
    <scope>NUCLEOTIDE SEQUENCE</scope>
    <source>
        <strain evidence="4">QDHG01</strain>
    </source>
</reference>